<evidence type="ECO:0000256" key="7">
    <source>
        <dbReference type="ARBA" id="ARBA00022771"/>
    </source>
</evidence>
<dbReference type="Gene3D" id="1.10.860.10">
    <property type="entry name" value="DNAb Helicase, Chain A"/>
    <property type="match status" value="1"/>
</dbReference>
<evidence type="ECO:0000259" key="16">
    <source>
        <dbReference type="PROSITE" id="PS50880"/>
    </source>
</evidence>
<reference evidence="17 20" key="2">
    <citation type="submission" date="2020-04" db="EMBL/GenBank/DDBJ databases">
        <authorList>
            <person name="Abaymova A."/>
            <person name="Teymurazov M."/>
            <person name="Tazyna O."/>
            <person name="Chatushin Y."/>
            <person name="Svetoch E."/>
            <person name="Pereligyn V."/>
            <person name="Pohylenko V."/>
            <person name="Platonov M."/>
            <person name="Kartsev N."/>
            <person name="Skryabin Y."/>
            <person name="Sizova A."/>
            <person name="Solomentsev V."/>
            <person name="Kislichkina A."/>
            <person name="Bogun A."/>
        </authorList>
    </citation>
    <scope>NUCLEOTIDE SEQUENCE [LARGE SCALE GENOMIC DNA]</scope>
    <source>
        <strain evidence="17">SCPM-O-B-8398</strain>
        <strain evidence="20">SCPM-O-B-8398 (E28)</strain>
    </source>
</reference>
<evidence type="ECO:0000256" key="5">
    <source>
        <dbReference type="ARBA" id="ARBA00022705"/>
    </source>
</evidence>
<dbReference type="SUPFAM" id="SSF56731">
    <property type="entry name" value="DNA primase core"/>
    <property type="match status" value="1"/>
</dbReference>
<comment type="function">
    <text evidence="12 13">RNA polymerase that catalyzes the synthesis of short RNA molecules used as primers for DNA polymerase during DNA replication.</text>
</comment>
<evidence type="ECO:0000256" key="13">
    <source>
        <dbReference type="PIRNR" id="PIRNR002811"/>
    </source>
</evidence>
<sequence length="613" mass="70846">MAQRIPQETIETIRNQTNIVEVIGQYVQLKKSGKNYLGLCPFHEERTPSFSVAEDKQIFHCFGCGKGGNVFTFLQELEGLSFPEAVVKVADLEQIQLEDQWRQQTLTTQTGDSATGKLIAAHEKAVEVYHHMLLHTKVGEPALNYLLERGLTTELIEEFKIGFAPNERSFLQQVFQNEDYSEEVFKQSGLFVTHDDGRMSDRFYQRIMFPLRNGQGRTIGFSGRYLASEHDAKDQPKYLNSPETDLFNKRQVLFNLDKARSEIRKSGEILLFEGFMDVIAAWQAGVKTGLASMGTSLTTQQIQQMEKLTKELVFCYDGDRAGVEATNRGIELLRQNSRMQLSVVAIPEKLDPDEYLRKYGEEAFQELVLHGRETIFAFKSRYLKQEKNLENEKDKIEYLEAVLSELSKVVSPIEQDMYLTQLSAEFQLSRETMQKQIRDLRRKNQPTKQEQAQPTTEQVSVKSGTIRQKRPLSQVEKAEQMLLYRAFKELAVRNLLKEQGVQFIHDTYAEIYFLFDAFVSQNGEFKLAEFLDFLQDENLRRIVVEIEYMRMAEESTPREIQDLLRVISKSGLAEEIITKKQMQQEARRTGNKQLELELTIEIINLTKQLKQAE</sequence>
<dbReference type="SUPFAM" id="SSF57783">
    <property type="entry name" value="Zinc beta-ribbon"/>
    <property type="match status" value="1"/>
</dbReference>
<dbReference type="Gene3D" id="3.90.580.10">
    <property type="entry name" value="Zinc finger, CHC2-type domain"/>
    <property type="match status" value="1"/>
</dbReference>
<protein>
    <recommendedName>
        <fullName evidence="12 13">DNA primase</fullName>
        <ecNumber evidence="12">2.7.7.101</ecNumber>
    </recommendedName>
</protein>
<name>A0A1V2UJ17_ENTMU</name>
<dbReference type="GO" id="GO:0008270">
    <property type="term" value="F:zinc ion binding"/>
    <property type="evidence" value="ECO:0007669"/>
    <property type="project" value="UniProtKB-UniRule"/>
</dbReference>
<dbReference type="InterPro" id="IPR002694">
    <property type="entry name" value="Znf_CHC2"/>
</dbReference>
<dbReference type="Proteomes" id="UP000557857">
    <property type="component" value="Unassembled WGS sequence"/>
</dbReference>
<evidence type="ECO:0000313" key="17">
    <source>
        <dbReference type="EMBL" id="NMP58136.1"/>
    </source>
</evidence>
<dbReference type="InterPro" id="IPR013264">
    <property type="entry name" value="DNAG_N"/>
</dbReference>
<evidence type="ECO:0000256" key="14">
    <source>
        <dbReference type="PIRSR" id="PIRSR002811-1"/>
    </source>
</evidence>
<dbReference type="GO" id="GO:0000428">
    <property type="term" value="C:DNA-directed RNA polymerase complex"/>
    <property type="evidence" value="ECO:0007669"/>
    <property type="project" value="UniProtKB-KW"/>
</dbReference>
<keyword evidence="3 12" id="KW-0808">Transferase</keyword>
<keyword evidence="11 12" id="KW-0804">Transcription</keyword>
<evidence type="ECO:0000256" key="12">
    <source>
        <dbReference type="HAMAP-Rule" id="MF_00974"/>
    </source>
</evidence>
<dbReference type="Pfam" id="PF10410">
    <property type="entry name" value="DnaB_bind"/>
    <property type="match status" value="1"/>
</dbReference>
<dbReference type="InterPro" id="IPR019475">
    <property type="entry name" value="DNA_primase_DnaB-bd"/>
</dbReference>
<dbReference type="OrthoDB" id="9803773at2"/>
<dbReference type="EMBL" id="MSTR01000008">
    <property type="protein sequence ID" value="ONN42986.1"/>
    <property type="molecule type" value="Genomic_DNA"/>
</dbReference>
<evidence type="ECO:0000313" key="18">
    <source>
        <dbReference type="EMBL" id="ONN42986.1"/>
    </source>
</evidence>
<dbReference type="FunFam" id="3.90.980.10:FF:000001">
    <property type="entry name" value="DNA primase"/>
    <property type="match status" value="1"/>
</dbReference>
<comment type="subunit">
    <text evidence="12">Monomer. Interacts with DnaB.</text>
</comment>
<feature type="zinc finger region" description="CHC2-type" evidence="12 14">
    <location>
        <begin position="40"/>
        <end position="64"/>
    </location>
</feature>
<comment type="similarity">
    <text evidence="12 13">Belongs to the DnaG primase family.</text>
</comment>
<dbReference type="Pfam" id="PF13155">
    <property type="entry name" value="Toprim_2"/>
    <property type="match status" value="1"/>
</dbReference>
<dbReference type="InterPro" id="IPR037068">
    <property type="entry name" value="DNA_primase_core_N_sf"/>
</dbReference>
<feature type="region of interest" description="Disordered" evidence="15">
    <location>
        <begin position="440"/>
        <end position="465"/>
    </location>
</feature>
<feature type="compositionally biased region" description="Polar residues" evidence="15">
    <location>
        <begin position="446"/>
        <end position="465"/>
    </location>
</feature>
<dbReference type="FunFam" id="3.90.580.10:FF:000001">
    <property type="entry name" value="DNA primase"/>
    <property type="match status" value="1"/>
</dbReference>
<keyword evidence="9" id="KW-0460">Magnesium</keyword>
<evidence type="ECO:0000313" key="19">
    <source>
        <dbReference type="Proteomes" id="UP000189299"/>
    </source>
</evidence>
<evidence type="ECO:0000256" key="8">
    <source>
        <dbReference type="ARBA" id="ARBA00022833"/>
    </source>
</evidence>
<dbReference type="EC" id="2.7.7.101" evidence="12"/>
<dbReference type="GO" id="GO:0003677">
    <property type="term" value="F:DNA binding"/>
    <property type="evidence" value="ECO:0007669"/>
    <property type="project" value="UniProtKB-KW"/>
</dbReference>
<dbReference type="InterPro" id="IPR030846">
    <property type="entry name" value="DnaG_bac"/>
</dbReference>
<dbReference type="Proteomes" id="UP000189299">
    <property type="component" value="Unassembled WGS sequence"/>
</dbReference>
<evidence type="ECO:0000256" key="9">
    <source>
        <dbReference type="ARBA" id="ARBA00022842"/>
    </source>
</evidence>
<dbReference type="InterPro" id="IPR036977">
    <property type="entry name" value="DNA_primase_Znf_CHC2"/>
</dbReference>
<evidence type="ECO:0000256" key="15">
    <source>
        <dbReference type="SAM" id="MobiDB-lite"/>
    </source>
</evidence>
<evidence type="ECO:0000256" key="3">
    <source>
        <dbReference type="ARBA" id="ARBA00022679"/>
    </source>
</evidence>
<dbReference type="CDD" id="cd03364">
    <property type="entry name" value="TOPRIM_DnaG_primases"/>
    <property type="match status" value="1"/>
</dbReference>
<organism evidence="18 19">
    <name type="scientific">Enterococcus mundtii</name>
    <dbReference type="NCBI Taxonomy" id="53346"/>
    <lineage>
        <taxon>Bacteria</taxon>
        <taxon>Bacillati</taxon>
        <taxon>Bacillota</taxon>
        <taxon>Bacilli</taxon>
        <taxon>Lactobacillales</taxon>
        <taxon>Enterococcaceae</taxon>
        <taxon>Enterococcus</taxon>
    </lineage>
</organism>
<dbReference type="GO" id="GO:0006269">
    <property type="term" value="P:DNA replication, synthesis of primer"/>
    <property type="evidence" value="ECO:0007669"/>
    <property type="project" value="UniProtKB-UniRule"/>
</dbReference>
<evidence type="ECO:0000256" key="1">
    <source>
        <dbReference type="ARBA" id="ARBA00022478"/>
    </source>
</evidence>
<dbReference type="PANTHER" id="PTHR30313:SF2">
    <property type="entry name" value="DNA PRIMASE"/>
    <property type="match status" value="1"/>
</dbReference>
<dbReference type="EMBL" id="JABCAG010000015">
    <property type="protein sequence ID" value="NMP58136.1"/>
    <property type="molecule type" value="Genomic_DNA"/>
</dbReference>
<dbReference type="NCBIfam" id="TIGR01391">
    <property type="entry name" value="dnaG"/>
    <property type="match status" value="1"/>
</dbReference>
<comment type="caution">
    <text evidence="18">The sequence shown here is derived from an EMBL/GenBank/DDBJ whole genome shotgun (WGS) entry which is preliminary data.</text>
</comment>
<dbReference type="HAMAP" id="MF_00974">
    <property type="entry name" value="DNA_primase_DnaG"/>
    <property type="match status" value="1"/>
</dbReference>
<reference evidence="18 19" key="1">
    <citation type="submission" date="2016-12" db="EMBL/GenBank/DDBJ databases">
        <authorList>
            <person name="Song W.-J."/>
            <person name="Kurnit D.M."/>
        </authorList>
    </citation>
    <scope>NUCLEOTIDE SEQUENCE [LARGE SCALE GENOMIC DNA]</scope>
    <source>
        <strain evidence="18 19">CGB1038-1_S1</strain>
    </source>
</reference>
<gene>
    <name evidence="12" type="primary">dnaG</name>
    <name evidence="18" type="ORF">BTN92_09500</name>
    <name evidence="17" type="ORF">HI921_06590</name>
</gene>
<dbReference type="PROSITE" id="PS50880">
    <property type="entry name" value="TOPRIM"/>
    <property type="match status" value="1"/>
</dbReference>
<dbReference type="GO" id="GO:1990077">
    <property type="term" value="C:primosome complex"/>
    <property type="evidence" value="ECO:0007669"/>
    <property type="project" value="UniProtKB-KW"/>
</dbReference>
<keyword evidence="10 12" id="KW-0238">DNA-binding</keyword>
<dbReference type="Gene3D" id="3.90.980.10">
    <property type="entry name" value="DNA primase, catalytic core, N-terminal domain"/>
    <property type="match status" value="1"/>
</dbReference>
<dbReference type="InterPro" id="IPR006295">
    <property type="entry name" value="DNA_primase_DnaG"/>
</dbReference>
<dbReference type="Pfam" id="PF08275">
    <property type="entry name" value="DNAG_N"/>
    <property type="match status" value="1"/>
</dbReference>
<keyword evidence="2 12" id="KW-0639">Primosome</keyword>
<dbReference type="Pfam" id="PF01807">
    <property type="entry name" value="Zn_ribbon_DnaG"/>
    <property type="match status" value="1"/>
</dbReference>
<evidence type="ECO:0000256" key="2">
    <source>
        <dbReference type="ARBA" id="ARBA00022515"/>
    </source>
</evidence>
<dbReference type="Gene3D" id="3.40.1360.10">
    <property type="match status" value="1"/>
</dbReference>
<dbReference type="SMART" id="SM00400">
    <property type="entry name" value="ZnF_CHCC"/>
    <property type="match status" value="1"/>
</dbReference>
<keyword evidence="7 12" id="KW-0863">Zinc-finger</keyword>
<dbReference type="PIRSF" id="PIRSF002811">
    <property type="entry name" value="DnaG"/>
    <property type="match status" value="1"/>
</dbReference>
<dbReference type="SMART" id="SM00493">
    <property type="entry name" value="TOPRIM"/>
    <property type="match status" value="1"/>
</dbReference>
<accession>A0A1V2UJ17</accession>
<evidence type="ECO:0000256" key="4">
    <source>
        <dbReference type="ARBA" id="ARBA00022695"/>
    </source>
</evidence>
<feature type="domain" description="Toprim" evidence="16">
    <location>
        <begin position="267"/>
        <end position="349"/>
    </location>
</feature>
<dbReference type="GO" id="GO:0003899">
    <property type="term" value="F:DNA-directed RNA polymerase activity"/>
    <property type="evidence" value="ECO:0007669"/>
    <property type="project" value="UniProtKB-UniRule"/>
</dbReference>
<comment type="cofactor">
    <cofactor evidence="12 13 14">
        <name>Zn(2+)</name>
        <dbReference type="ChEBI" id="CHEBI:29105"/>
    </cofactor>
    <text evidence="12 13 14">Binds 1 zinc ion per monomer.</text>
</comment>
<keyword evidence="8 12" id="KW-0862">Zinc</keyword>
<keyword evidence="1 12" id="KW-0240">DNA-directed RNA polymerase</keyword>
<dbReference type="InterPro" id="IPR034151">
    <property type="entry name" value="TOPRIM_DnaG_bac"/>
</dbReference>
<evidence type="ECO:0000256" key="10">
    <source>
        <dbReference type="ARBA" id="ARBA00023125"/>
    </source>
</evidence>
<dbReference type="RefSeq" id="WP_062805410.1">
    <property type="nucleotide sequence ID" value="NZ_CABMMO010000008.1"/>
</dbReference>
<keyword evidence="6 12" id="KW-0479">Metal-binding</keyword>
<dbReference type="AlphaFoldDB" id="A0A1V2UJ17"/>
<evidence type="ECO:0000256" key="6">
    <source>
        <dbReference type="ARBA" id="ARBA00022723"/>
    </source>
</evidence>
<comment type="domain">
    <text evidence="12">Contains an N-terminal zinc-binding domain, a central core domain that contains the primase activity, and a C-terminal DnaB-binding domain.</text>
</comment>
<evidence type="ECO:0000313" key="20">
    <source>
        <dbReference type="Proteomes" id="UP000557857"/>
    </source>
</evidence>
<keyword evidence="5 12" id="KW-0235">DNA replication</keyword>
<dbReference type="InterPro" id="IPR006171">
    <property type="entry name" value="TOPRIM_dom"/>
</dbReference>
<dbReference type="STRING" id="53346.A5802_000597"/>
<dbReference type="GO" id="GO:0005737">
    <property type="term" value="C:cytoplasm"/>
    <property type="evidence" value="ECO:0007669"/>
    <property type="project" value="TreeGrafter"/>
</dbReference>
<dbReference type="InterPro" id="IPR050219">
    <property type="entry name" value="DnaG_primase"/>
</dbReference>
<dbReference type="PANTHER" id="PTHR30313">
    <property type="entry name" value="DNA PRIMASE"/>
    <property type="match status" value="1"/>
</dbReference>
<evidence type="ECO:0000256" key="11">
    <source>
        <dbReference type="ARBA" id="ARBA00023163"/>
    </source>
</evidence>
<proteinExistence type="inferred from homology"/>
<dbReference type="InterPro" id="IPR016136">
    <property type="entry name" value="DNA_helicase_N/primase_C"/>
</dbReference>
<keyword evidence="4 12" id="KW-0548">Nucleotidyltransferase</keyword>
<comment type="catalytic activity">
    <reaction evidence="12">
        <text>ssDNA + n NTP = ssDNA/pppN(pN)n-1 hybrid + (n-1) diphosphate.</text>
        <dbReference type="EC" id="2.7.7.101"/>
    </reaction>
</comment>